<proteinExistence type="inferred from homology"/>
<organism evidence="4 5">
    <name type="scientific">Georgenia soli</name>
    <dbReference type="NCBI Taxonomy" id="638953"/>
    <lineage>
        <taxon>Bacteria</taxon>
        <taxon>Bacillati</taxon>
        <taxon>Actinomycetota</taxon>
        <taxon>Actinomycetes</taxon>
        <taxon>Micrococcales</taxon>
        <taxon>Bogoriellaceae</taxon>
        <taxon>Georgenia</taxon>
    </lineage>
</organism>
<feature type="transmembrane region" description="Helical" evidence="2">
    <location>
        <begin position="49"/>
        <end position="70"/>
    </location>
</feature>
<reference evidence="4 5" key="1">
    <citation type="submission" date="2017-10" db="EMBL/GenBank/DDBJ databases">
        <title>Sequencing the genomes of 1000 actinobacteria strains.</title>
        <authorList>
            <person name="Klenk H.-P."/>
        </authorList>
    </citation>
    <scope>NUCLEOTIDE SEQUENCE [LARGE SCALE GENOMIC DNA]</scope>
    <source>
        <strain evidence="4 5">DSM 21838</strain>
    </source>
</reference>
<keyword evidence="2" id="KW-1133">Transmembrane helix</keyword>
<keyword evidence="5" id="KW-1185">Reference proteome</keyword>
<dbReference type="Gene3D" id="3.40.50.720">
    <property type="entry name" value="NAD(P)-binding Rossmann-like Domain"/>
    <property type="match status" value="2"/>
</dbReference>
<dbReference type="SUPFAM" id="SSF51735">
    <property type="entry name" value="NAD(P)-binding Rossmann-fold domains"/>
    <property type="match status" value="2"/>
</dbReference>
<protein>
    <submittedName>
        <fullName evidence="4">dTDP-glucose 4,6-dehydratase</fullName>
    </submittedName>
</protein>
<dbReference type="AlphaFoldDB" id="A0A2A9EKF2"/>
<keyword evidence="2" id="KW-0472">Membrane</keyword>
<dbReference type="CDD" id="cd05237">
    <property type="entry name" value="UDP_invert_4-6DH_SDR_e"/>
    <property type="match status" value="1"/>
</dbReference>
<comment type="similarity">
    <text evidence="1">Belongs to the polysaccharide synthase family.</text>
</comment>
<comment type="caution">
    <text evidence="4">The sequence shown here is derived from an EMBL/GenBank/DDBJ whole genome shotgun (WGS) entry which is preliminary data.</text>
</comment>
<dbReference type="Pfam" id="PF02719">
    <property type="entry name" value="Polysacc_synt_2"/>
    <property type="match status" value="1"/>
</dbReference>
<dbReference type="EMBL" id="PDJI01000004">
    <property type="protein sequence ID" value="PFG39011.1"/>
    <property type="molecule type" value="Genomic_DNA"/>
</dbReference>
<dbReference type="InterPro" id="IPR003869">
    <property type="entry name" value="Polysac_CapD-like"/>
</dbReference>
<sequence>MPMQAVPMHTVTRRLVMILWDCGSWLAATAMIVGTRYEFYLTDPQWTSIYLYGAAACALQVVSGTALKLYRGRYRVGAFDEAIGLAASTLWVAILLGLGMLVVRGFDAFPRGLALLVPPMALLFMAAGRWLYRAWNVRARHSSPDAENALIYGAGDAGYQLLRLIKVDSSSPYRVVGLIDDDKRKRNLTLLGVPVLGGRKKLVKIAHDNDVTTVILAISSASTEMVRDIADLVEQGGMRFLLLPPVAQILGGRVKLSDVREIDIADILGRRQVETDIESIADYLTGKRVLVTGAGGSIGSELARQVHKFGPSELILLDRDESALHGVQLSIYGKGLLDTPDMVLADIRDREALRPIFERHRPEVVFHAAALKHLPMLEQYPEEGWKTNVLGTLNVLELAAEYGVRQFVNISTDKAANPTSVLGKTKRIAEQLTAWHGRRCEGTYLSVRFGNVLGSRGSMLHTFRQQINMGGPITVTHPEITRYFMTIPEASELVIQAAAIGRDAEVLVLDMGEPVKILDVAKRLITHSGKDIEIVFTGLRPNEKMHEELFSVDEDGTRPFHPLISHVTVSPVAPDQIYHLAPHAAADSSTPPERAFDGFR</sequence>
<name>A0A2A9EKF2_9MICO</name>
<gene>
    <name evidence="4" type="ORF">ATJ97_1506</name>
</gene>
<evidence type="ECO:0000313" key="4">
    <source>
        <dbReference type="EMBL" id="PFG39011.1"/>
    </source>
</evidence>
<dbReference type="InterPro" id="IPR051203">
    <property type="entry name" value="Polysaccharide_Synthase-Rel"/>
</dbReference>
<keyword evidence="2" id="KW-0812">Transmembrane</keyword>
<dbReference type="PANTHER" id="PTHR43318">
    <property type="entry name" value="UDP-N-ACETYLGLUCOSAMINE 4,6-DEHYDRATASE"/>
    <property type="match status" value="1"/>
</dbReference>
<evidence type="ECO:0000256" key="2">
    <source>
        <dbReference type="SAM" id="Phobius"/>
    </source>
</evidence>
<evidence type="ECO:0000256" key="1">
    <source>
        <dbReference type="ARBA" id="ARBA00007430"/>
    </source>
</evidence>
<evidence type="ECO:0000259" key="3">
    <source>
        <dbReference type="Pfam" id="PF02719"/>
    </source>
</evidence>
<feature type="transmembrane region" description="Helical" evidence="2">
    <location>
        <begin position="15"/>
        <end position="37"/>
    </location>
</feature>
<feature type="transmembrane region" description="Helical" evidence="2">
    <location>
        <begin position="82"/>
        <end position="106"/>
    </location>
</feature>
<dbReference type="Pfam" id="PF13727">
    <property type="entry name" value="CoA_binding_3"/>
    <property type="match status" value="1"/>
</dbReference>
<evidence type="ECO:0000313" key="5">
    <source>
        <dbReference type="Proteomes" id="UP000222106"/>
    </source>
</evidence>
<dbReference type="InterPro" id="IPR036291">
    <property type="entry name" value="NAD(P)-bd_dom_sf"/>
</dbReference>
<dbReference type="PANTHER" id="PTHR43318:SF1">
    <property type="entry name" value="POLYSACCHARIDE BIOSYNTHESIS PROTEIN EPSC-RELATED"/>
    <property type="match status" value="1"/>
</dbReference>
<dbReference type="Proteomes" id="UP000222106">
    <property type="component" value="Unassembled WGS sequence"/>
</dbReference>
<accession>A0A2A9EKF2</accession>
<feature type="domain" description="Polysaccharide biosynthesis protein CapD-like" evidence="3">
    <location>
        <begin position="289"/>
        <end position="564"/>
    </location>
</feature>